<sequence length="352" mass="40757">MNIKQFISIFETACPEILAMPKDPIGLQIGDLNRPVASVLVTLDVRPEVVKEAIEKKVDVIFSHHPLIFHPIKQLDFSNPNDKMIADLIKHNITVYSAHTNLDIVPGGMNDWFCEKLELSNVEILHPTKQLNRYDISLKVAPASVERVYEELEELDFPVRCSLNEEAFEWTSWVDEQEIQWLQTTISEAYLEDMSHWVHKLQHHADLVFNVTKDYFSSQNFGLGRVGELPFDMAIDQFLAYMTDKMGWQDFRLVEGQTVPNTIKKIAILAGDGGNFYNDVYNKSADLFITGDLYYHTSHDIMELPFYAVDPGHYMEHIITEKLVDWFKQQTELLEINFIPSQINTDPFKFRK</sequence>
<dbReference type="NCBIfam" id="TIGR00486">
    <property type="entry name" value="YbgI_SA1388"/>
    <property type="match status" value="1"/>
</dbReference>
<comment type="similarity">
    <text evidence="1 5">Belongs to the GTP cyclohydrolase I type 2/NIF3 family.</text>
</comment>
<dbReference type="GO" id="GO:0046872">
    <property type="term" value="F:metal ion binding"/>
    <property type="evidence" value="ECO:0007669"/>
    <property type="project" value="UniProtKB-UniRule"/>
</dbReference>
<proteinExistence type="inferred from homology"/>
<protein>
    <recommendedName>
        <fullName evidence="3 5">GTP cyclohydrolase 1 type 2 homolog</fullName>
    </recommendedName>
</protein>
<feature type="binding site" evidence="6">
    <location>
        <position position="65"/>
    </location>
    <ligand>
        <name>a divalent metal cation</name>
        <dbReference type="ChEBI" id="CHEBI:60240"/>
        <label>1</label>
    </ligand>
</feature>
<dbReference type="PANTHER" id="PTHR13799">
    <property type="entry name" value="NGG1 INTERACTING FACTOR 3"/>
    <property type="match status" value="1"/>
</dbReference>
<evidence type="ECO:0000256" key="3">
    <source>
        <dbReference type="ARBA" id="ARBA00022112"/>
    </source>
</evidence>
<feature type="binding site" evidence="6">
    <location>
        <position position="103"/>
    </location>
    <ligand>
        <name>a divalent metal cation</name>
        <dbReference type="ChEBI" id="CHEBI:60240"/>
        <label>1</label>
    </ligand>
</feature>
<dbReference type="STRING" id="1121105.GCA_000421665_00590"/>
<evidence type="ECO:0000313" key="7">
    <source>
        <dbReference type="EMBL" id="HCS94036.1"/>
    </source>
</evidence>
<organism evidence="7 8">
    <name type="scientific">Bavariicoccus seileri</name>
    <dbReference type="NCBI Taxonomy" id="549685"/>
    <lineage>
        <taxon>Bacteria</taxon>
        <taxon>Bacillati</taxon>
        <taxon>Bacillota</taxon>
        <taxon>Bacilli</taxon>
        <taxon>Lactobacillales</taxon>
        <taxon>Enterococcaceae</taxon>
        <taxon>Bavariicoccus</taxon>
    </lineage>
</organism>
<evidence type="ECO:0000256" key="1">
    <source>
        <dbReference type="ARBA" id="ARBA00006964"/>
    </source>
</evidence>
<reference evidence="7 8" key="1">
    <citation type="journal article" date="2018" name="Nat. Biotechnol.">
        <title>A standardized bacterial taxonomy based on genome phylogeny substantially revises the tree of life.</title>
        <authorList>
            <person name="Parks D.H."/>
            <person name="Chuvochina M."/>
            <person name="Waite D.W."/>
            <person name="Rinke C."/>
            <person name="Skarshewski A."/>
            <person name="Chaumeil P.A."/>
            <person name="Hugenholtz P."/>
        </authorList>
    </citation>
    <scope>NUCLEOTIDE SEQUENCE [LARGE SCALE GENOMIC DNA]</scope>
    <source>
        <strain evidence="7">UBA11306</strain>
    </source>
</reference>
<dbReference type="SUPFAM" id="SSF102705">
    <property type="entry name" value="NIF3 (NGG1p interacting factor 3)-like"/>
    <property type="match status" value="1"/>
</dbReference>
<dbReference type="EMBL" id="DQHO01000031">
    <property type="protein sequence ID" value="HCS94036.1"/>
    <property type="molecule type" value="Genomic_DNA"/>
</dbReference>
<dbReference type="Pfam" id="PF01784">
    <property type="entry name" value="DUF34_NIF3"/>
    <property type="match status" value="1"/>
</dbReference>
<gene>
    <name evidence="7" type="ORF">DIW15_04950</name>
</gene>
<dbReference type="GO" id="GO:0005737">
    <property type="term" value="C:cytoplasm"/>
    <property type="evidence" value="ECO:0007669"/>
    <property type="project" value="TreeGrafter"/>
</dbReference>
<evidence type="ECO:0000256" key="5">
    <source>
        <dbReference type="PIRNR" id="PIRNR037489"/>
    </source>
</evidence>
<feature type="binding site" evidence="6">
    <location>
        <position position="64"/>
    </location>
    <ligand>
        <name>a divalent metal cation</name>
        <dbReference type="ChEBI" id="CHEBI:60240"/>
        <label>2</label>
    </ligand>
</feature>
<evidence type="ECO:0000256" key="2">
    <source>
        <dbReference type="ARBA" id="ARBA00011643"/>
    </source>
</evidence>
<feature type="binding site" evidence="6">
    <location>
        <position position="313"/>
    </location>
    <ligand>
        <name>a divalent metal cation</name>
        <dbReference type="ChEBI" id="CHEBI:60240"/>
        <label>1</label>
    </ligand>
</feature>
<accession>A0A3D4S5X2</accession>
<evidence type="ECO:0000256" key="6">
    <source>
        <dbReference type="PIRSR" id="PIRSR602678-1"/>
    </source>
</evidence>
<name>A0A3D4S5X2_9ENTE</name>
<feature type="binding site" evidence="6">
    <location>
        <position position="316"/>
    </location>
    <ligand>
        <name>a divalent metal cation</name>
        <dbReference type="ChEBI" id="CHEBI:60240"/>
        <label>1</label>
    </ligand>
</feature>
<dbReference type="Gene3D" id="3.40.1390.30">
    <property type="entry name" value="NIF3 (NGG1p interacting factor 3)-like"/>
    <property type="match status" value="2"/>
</dbReference>
<dbReference type="PIRSF" id="PIRSF037489">
    <property type="entry name" value="UCP037489_NIF3_YqfO"/>
    <property type="match status" value="1"/>
</dbReference>
<comment type="caution">
    <text evidence="7">The sequence shown here is derived from an EMBL/GenBank/DDBJ whole genome shotgun (WGS) entry which is preliminary data.</text>
</comment>
<evidence type="ECO:0000313" key="8">
    <source>
        <dbReference type="Proteomes" id="UP000262195"/>
    </source>
</evidence>
<dbReference type="PANTHER" id="PTHR13799:SF14">
    <property type="entry name" value="GTP CYCLOHYDROLASE 1 TYPE 2 HOMOLOG"/>
    <property type="match status" value="1"/>
</dbReference>
<dbReference type="InterPro" id="IPR036069">
    <property type="entry name" value="DUF34/NIF3_sf"/>
</dbReference>
<dbReference type="InterPro" id="IPR017221">
    <property type="entry name" value="DUF34/NIF3_bac"/>
</dbReference>
<comment type="subunit">
    <text evidence="2">Homohexamer.</text>
</comment>
<dbReference type="FunFam" id="3.40.1390.30:FF:000001">
    <property type="entry name" value="GTP cyclohydrolase 1 type 2"/>
    <property type="match status" value="1"/>
</dbReference>
<evidence type="ECO:0000256" key="4">
    <source>
        <dbReference type="ARBA" id="ARBA00022723"/>
    </source>
</evidence>
<dbReference type="AlphaFoldDB" id="A0A3D4S5X2"/>
<keyword evidence="4 5" id="KW-0479">Metal-binding</keyword>
<dbReference type="InterPro" id="IPR002678">
    <property type="entry name" value="DUF34/NIF3"/>
</dbReference>
<dbReference type="Proteomes" id="UP000262195">
    <property type="component" value="Unassembled WGS sequence"/>
</dbReference>